<dbReference type="SMART" id="SM00091">
    <property type="entry name" value="PAS"/>
    <property type="match status" value="2"/>
</dbReference>
<evidence type="ECO:0000313" key="5">
    <source>
        <dbReference type="Proteomes" id="UP001142175"/>
    </source>
</evidence>
<proteinExistence type="predicted"/>
<dbReference type="InterPro" id="IPR003661">
    <property type="entry name" value="HisK_dim/P_dom"/>
</dbReference>
<dbReference type="EMBL" id="JANSUY010000031">
    <property type="protein sequence ID" value="MCR9017494.1"/>
    <property type="molecule type" value="Genomic_DNA"/>
</dbReference>
<dbReference type="CDD" id="cd00082">
    <property type="entry name" value="HisKA"/>
    <property type="match status" value="1"/>
</dbReference>
<evidence type="ECO:0000259" key="3">
    <source>
        <dbReference type="SMART" id="SM00091"/>
    </source>
</evidence>
<comment type="catalytic activity">
    <reaction evidence="1">
        <text>ATP + protein L-histidine = ADP + protein N-phospho-L-histidine.</text>
        <dbReference type="EC" id="2.7.13.3"/>
    </reaction>
</comment>
<evidence type="ECO:0000256" key="1">
    <source>
        <dbReference type="ARBA" id="ARBA00000085"/>
    </source>
</evidence>
<feature type="domain" description="PAS" evidence="3">
    <location>
        <begin position="239"/>
        <end position="307"/>
    </location>
</feature>
<comment type="caution">
    <text evidence="4">The sequence shown here is derived from an EMBL/GenBank/DDBJ whole genome shotgun (WGS) entry which is preliminary data.</text>
</comment>
<dbReference type="CDD" id="cd00130">
    <property type="entry name" value="PAS"/>
    <property type="match status" value="1"/>
</dbReference>
<dbReference type="InterPro" id="IPR000014">
    <property type="entry name" value="PAS"/>
</dbReference>
<dbReference type="RefSeq" id="WP_258425327.1">
    <property type="nucleotide sequence ID" value="NZ_JANSUY010000031.1"/>
</dbReference>
<gene>
    <name evidence="4" type="ORF">NU887_20825</name>
</gene>
<feature type="domain" description="PAS" evidence="3">
    <location>
        <begin position="122"/>
        <end position="188"/>
    </location>
</feature>
<dbReference type="Proteomes" id="UP001142175">
    <property type="component" value="Unassembled WGS sequence"/>
</dbReference>
<accession>A0A9X2T0D2</accession>
<dbReference type="Gene3D" id="1.10.287.130">
    <property type="match status" value="1"/>
</dbReference>
<evidence type="ECO:0000313" key="4">
    <source>
        <dbReference type="EMBL" id="MCR9017494.1"/>
    </source>
</evidence>
<dbReference type="EC" id="2.7.13.3" evidence="2"/>
<protein>
    <recommendedName>
        <fullName evidence="2">histidine kinase</fullName>
        <ecNumber evidence="2">2.7.13.3</ecNumber>
    </recommendedName>
</protein>
<keyword evidence="5" id="KW-1185">Reference proteome</keyword>
<evidence type="ECO:0000256" key="2">
    <source>
        <dbReference type="ARBA" id="ARBA00012438"/>
    </source>
</evidence>
<dbReference type="AlphaFoldDB" id="A0A9X2T0D2"/>
<dbReference type="SUPFAM" id="SSF55785">
    <property type="entry name" value="PYP-like sensor domain (PAS domain)"/>
    <property type="match status" value="1"/>
</dbReference>
<name>A0A9X2T0D2_9BACT</name>
<dbReference type="Pfam" id="PF13426">
    <property type="entry name" value="PAS_9"/>
    <property type="match status" value="1"/>
</dbReference>
<dbReference type="GO" id="GO:0000155">
    <property type="term" value="F:phosphorelay sensor kinase activity"/>
    <property type="evidence" value="ECO:0007669"/>
    <property type="project" value="InterPro"/>
</dbReference>
<reference evidence="4" key="1">
    <citation type="submission" date="2022-08" db="EMBL/GenBank/DDBJ databases">
        <authorList>
            <person name="Zhang D."/>
        </authorList>
    </citation>
    <scope>NUCLEOTIDE SEQUENCE</scope>
    <source>
        <strain evidence="4">XJ19-11</strain>
    </source>
</reference>
<dbReference type="Gene3D" id="3.30.450.20">
    <property type="entry name" value="PAS domain"/>
    <property type="match status" value="2"/>
</dbReference>
<organism evidence="4 5">
    <name type="scientific">Aquiflexum gelatinilyticum</name>
    <dbReference type="NCBI Taxonomy" id="2961943"/>
    <lineage>
        <taxon>Bacteria</taxon>
        <taxon>Pseudomonadati</taxon>
        <taxon>Bacteroidota</taxon>
        <taxon>Cytophagia</taxon>
        <taxon>Cytophagales</taxon>
        <taxon>Cyclobacteriaceae</taxon>
        <taxon>Aquiflexum</taxon>
    </lineage>
</organism>
<sequence>MIHSKKIKDLLPVSLRESKLLVCVLDLEGEVAQSNSTFNTFFKLSSDEKTCFFEFFNDNQKVEIEPLISELIGRPNNIIHYSQVCFNSLVSWEFSFLKNIEGDFLGILGVGTVKNESEYLSKQIGFNVNVESDIYIQLNSDWEIQFSNSLADVFFGSPSNQLIGRKIWQVFPDPKIYEYALKFKKAKESDSITVIDDFISENGRWYQIVIHPRMAWMDIYFKDVSDVQLLGNEVGRLDSTLEAILNNSEQAYILMSQDLRILKFNVKASNQVNSYLGKSLDIGQKFLHFLLPGMEEKVLTNLEAIIGGNHLSFKQSLFSIANNEERLFLHEFFPVTNMHKKVIGFVYCNKDIHDDEAVFAKLLDQNNVLKEILFTQSTVLRSPLSSILGLLELLDKKQLDKENQKYLSYLKVLAEELDQIIRKNTKTINESDPF</sequence>
<dbReference type="InterPro" id="IPR035965">
    <property type="entry name" value="PAS-like_dom_sf"/>
</dbReference>